<name>A0A3M9NEG8_9BACT</name>
<keyword evidence="1" id="KW-0812">Transmembrane</keyword>
<dbReference type="Pfam" id="PF16022">
    <property type="entry name" value="DUF4783"/>
    <property type="match status" value="1"/>
</dbReference>
<keyword evidence="1" id="KW-0472">Membrane</keyword>
<dbReference type="Gene3D" id="3.10.450.50">
    <property type="match status" value="1"/>
</dbReference>
<accession>A0A3M9NEG8</accession>
<evidence type="ECO:0000313" key="3">
    <source>
        <dbReference type="Proteomes" id="UP000267223"/>
    </source>
</evidence>
<comment type="caution">
    <text evidence="2">The sequence shown here is derived from an EMBL/GenBank/DDBJ whole genome shotgun (WGS) entry which is preliminary data.</text>
</comment>
<organism evidence="2 3">
    <name type="scientific">Hanamia caeni</name>
    <dbReference type="NCBI Taxonomy" id="2294116"/>
    <lineage>
        <taxon>Bacteria</taxon>
        <taxon>Pseudomonadati</taxon>
        <taxon>Bacteroidota</taxon>
        <taxon>Chitinophagia</taxon>
        <taxon>Chitinophagales</taxon>
        <taxon>Chitinophagaceae</taxon>
        <taxon>Hanamia</taxon>
    </lineage>
</organism>
<dbReference type="Proteomes" id="UP000267223">
    <property type="component" value="Unassembled WGS sequence"/>
</dbReference>
<dbReference type="AlphaFoldDB" id="A0A3M9NEG8"/>
<feature type="transmembrane region" description="Helical" evidence="1">
    <location>
        <begin position="39"/>
        <end position="57"/>
    </location>
</feature>
<protein>
    <submittedName>
        <fullName evidence="2">DUF4783 domain-containing protein</fullName>
    </submittedName>
</protein>
<keyword evidence="1" id="KW-1133">Transmembrane helix</keyword>
<reference evidence="2 3" key="1">
    <citation type="submission" date="2018-11" db="EMBL/GenBank/DDBJ databases">
        <title>Draft genome sequence of Ferruginibacter sp. BO-59.</title>
        <authorList>
            <person name="Im W.T."/>
        </authorList>
    </citation>
    <scope>NUCLEOTIDE SEQUENCE [LARGE SCALE GENOMIC DNA]</scope>
    <source>
        <strain evidence="2 3">BO-59</strain>
    </source>
</reference>
<evidence type="ECO:0000256" key="1">
    <source>
        <dbReference type="SAM" id="Phobius"/>
    </source>
</evidence>
<dbReference type="InterPro" id="IPR031977">
    <property type="entry name" value="DUF4783"/>
</dbReference>
<gene>
    <name evidence="2" type="ORF">EFY79_10860</name>
</gene>
<keyword evidence="3" id="KW-1185">Reference proteome</keyword>
<dbReference type="EMBL" id="RJJR01000008">
    <property type="protein sequence ID" value="RNI36179.1"/>
    <property type="molecule type" value="Genomic_DNA"/>
</dbReference>
<sequence>MFPSFKATYIIKKIPNPVIFLPLIRFIVKWIKIYMMKKILHLTVILVALSSFTLVSLSEIISAFKSGNAYELSKYFDKTVEITLPQKSASYNKSQASILLRDFFSENQVKDFKVIHQSQKEDSEFCIGTLITSSGSFRVTIFTKQSGQEKLIQELRFQK</sequence>
<evidence type="ECO:0000313" key="2">
    <source>
        <dbReference type="EMBL" id="RNI36179.1"/>
    </source>
</evidence>
<proteinExistence type="predicted"/>